<sequence length="346" mass="37716">MPQLPRRGCRRTPEPRLRRTAELAPNPGTGETSARERTMSLSGGAKRIFSVTTGRRSTVECPRPPAVHRTALRAGLELPHRKSARSPRRTPWFQLIGGPGNATKWWLPGTKCVAGAGRRRLPRRRRTRRGDPVAVREHPARGPDPRPRERPAAVPARRQRDDRVGEPRLPPRRSAARVRTIRRRDRGGRPDHRLAREVPAARLNTFAGHCLPHRRAATRRGGQCLPDPAKVVSAPESQPERAPTDACSYCPVRGRLRHGTAGAVPGPNQLTGAGAAPEVLDGTGGKWKPVIRAAQGKPAPLQPGADGRVPAGPRRPRAAPGADRVARTGQPVCRTQRASRSAVPER</sequence>
<feature type="region of interest" description="Disordered" evidence="1">
    <location>
        <begin position="1"/>
        <end position="45"/>
    </location>
</feature>
<organism evidence="2 3">
    <name type="scientific">Amycolatopsis rubida</name>
    <dbReference type="NCBI Taxonomy" id="112413"/>
    <lineage>
        <taxon>Bacteria</taxon>
        <taxon>Bacillati</taxon>
        <taxon>Actinomycetota</taxon>
        <taxon>Actinomycetes</taxon>
        <taxon>Pseudonocardiales</taxon>
        <taxon>Pseudonocardiaceae</taxon>
        <taxon>Amycolatopsis</taxon>
    </lineage>
</organism>
<evidence type="ECO:0000313" key="2">
    <source>
        <dbReference type="EMBL" id="SFO94309.1"/>
    </source>
</evidence>
<dbReference type="Proteomes" id="UP000199137">
    <property type="component" value="Unassembled WGS sequence"/>
</dbReference>
<reference evidence="2 3" key="1">
    <citation type="submission" date="2016-10" db="EMBL/GenBank/DDBJ databases">
        <authorList>
            <person name="de Groot N.N."/>
        </authorList>
    </citation>
    <scope>NUCLEOTIDE SEQUENCE [LARGE SCALE GENOMIC DNA]</scope>
    <source>
        <strain evidence="2 3">DSM 44637</strain>
    </source>
</reference>
<proteinExistence type="predicted"/>
<protein>
    <submittedName>
        <fullName evidence="2">Uncharacterized protein</fullName>
    </submittedName>
</protein>
<feature type="compositionally biased region" description="Basic residues" evidence="1">
    <location>
        <begin position="170"/>
        <end position="186"/>
    </location>
</feature>
<gene>
    <name evidence="2" type="ORF">SAMN05421854_103515</name>
</gene>
<evidence type="ECO:0000256" key="1">
    <source>
        <dbReference type="SAM" id="MobiDB-lite"/>
    </source>
</evidence>
<evidence type="ECO:0000313" key="3">
    <source>
        <dbReference type="Proteomes" id="UP000199137"/>
    </source>
</evidence>
<name>A0A1I5LAB8_9PSEU</name>
<feature type="region of interest" description="Disordered" evidence="1">
    <location>
        <begin position="116"/>
        <end position="195"/>
    </location>
</feature>
<feature type="region of interest" description="Disordered" evidence="1">
    <location>
        <begin position="294"/>
        <end position="346"/>
    </location>
</feature>
<feature type="compositionally biased region" description="Basic residues" evidence="1">
    <location>
        <begin position="117"/>
        <end position="128"/>
    </location>
</feature>
<feature type="compositionally biased region" description="Basic and acidic residues" evidence="1">
    <location>
        <begin position="129"/>
        <end position="151"/>
    </location>
</feature>
<feature type="compositionally biased region" description="Basic and acidic residues" evidence="1">
    <location>
        <begin position="11"/>
        <end position="21"/>
    </location>
</feature>
<accession>A0A1I5LAB8</accession>
<feature type="compositionally biased region" description="Low complexity" evidence="1">
    <location>
        <begin position="303"/>
        <end position="323"/>
    </location>
</feature>
<dbReference type="EMBL" id="FOWC01000003">
    <property type="protein sequence ID" value="SFO94309.1"/>
    <property type="molecule type" value="Genomic_DNA"/>
</dbReference>
<dbReference type="AlphaFoldDB" id="A0A1I5LAB8"/>